<feature type="domain" description="ABC transporter" evidence="9">
    <location>
        <begin position="1"/>
        <end position="226"/>
    </location>
</feature>
<evidence type="ECO:0000256" key="5">
    <source>
        <dbReference type="ARBA" id="ARBA00022741"/>
    </source>
</evidence>
<evidence type="ECO:0000256" key="4">
    <source>
        <dbReference type="ARBA" id="ARBA00022692"/>
    </source>
</evidence>
<dbReference type="InterPro" id="IPR017871">
    <property type="entry name" value="ABC_transporter-like_CS"/>
</dbReference>
<dbReference type="GO" id="GO:0005524">
    <property type="term" value="F:ATP binding"/>
    <property type="evidence" value="ECO:0007669"/>
    <property type="project" value="UniProtKB-KW"/>
</dbReference>
<evidence type="ECO:0000256" key="3">
    <source>
        <dbReference type="ARBA" id="ARBA00022448"/>
    </source>
</evidence>
<keyword evidence="8" id="KW-0472">Membrane</keyword>
<evidence type="ECO:0000256" key="6">
    <source>
        <dbReference type="ARBA" id="ARBA00022840"/>
    </source>
</evidence>
<dbReference type="InterPro" id="IPR003439">
    <property type="entry name" value="ABC_transporter-like_ATP-bd"/>
</dbReference>
<accession>A0A6P3YCU5</accession>
<sequence length="239" mass="26347">FTESKLILRGVSGQFKSGELTAILGPSGAGKSTLLNILTGYKCTDVSGSISINGQPRDVREFRKISCYVMQENVVQPNLTVIEAMTFAADLKLGKNKSRFEKCVIIDEILDTLRLSASRNTTSEKLSGGEKKRLMIALELVNNPPIIFLDEPTSGLDELSSSQCIELLQKLAHIGHTVICSIHTPSAKIFQKFDHVYVITAGQCMYRGSASNLVPYLQSVDIKCPRHYNPADFGKFTRM</sequence>
<dbReference type="PROSITE" id="PS00211">
    <property type="entry name" value="ABC_TRANSPORTER_1"/>
    <property type="match status" value="1"/>
</dbReference>
<dbReference type="GO" id="GO:0016887">
    <property type="term" value="F:ATP hydrolysis activity"/>
    <property type="evidence" value="ECO:0007669"/>
    <property type="project" value="InterPro"/>
</dbReference>
<evidence type="ECO:0000256" key="8">
    <source>
        <dbReference type="ARBA" id="ARBA00023136"/>
    </source>
</evidence>
<gene>
    <name evidence="11" type="primary">LOC106751985</name>
</gene>
<protein>
    <submittedName>
        <fullName evidence="11">ATP-binding cassette sub-family G member 1</fullName>
    </submittedName>
</protein>
<comment type="similarity">
    <text evidence="2">Belongs to the ABC transporter superfamily. ABCG family. Eye pigment precursor importer (TC 3.A.1.204) subfamily.</text>
</comment>
<dbReference type="InterPro" id="IPR027417">
    <property type="entry name" value="P-loop_NTPase"/>
</dbReference>
<dbReference type="SUPFAM" id="SSF52540">
    <property type="entry name" value="P-loop containing nucleoside triphosphate hydrolases"/>
    <property type="match status" value="1"/>
</dbReference>
<keyword evidence="4" id="KW-0812">Transmembrane</keyword>
<keyword evidence="10" id="KW-1185">Reference proteome</keyword>
<dbReference type="RefSeq" id="XP_014488815.1">
    <property type="nucleotide sequence ID" value="XM_014633329.1"/>
</dbReference>
<dbReference type="KEGG" id="dqu:106751985"/>
<dbReference type="GeneID" id="106751985"/>
<dbReference type="AlphaFoldDB" id="A0A6P3YCU5"/>
<evidence type="ECO:0000256" key="1">
    <source>
        <dbReference type="ARBA" id="ARBA00004141"/>
    </source>
</evidence>
<dbReference type="Proteomes" id="UP000515204">
    <property type="component" value="Unplaced"/>
</dbReference>
<name>A0A6P3YCU5_DINQU</name>
<dbReference type="FunFam" id="3.40.50.300:FF:001077">
    <property type="entry name" value="Uncharacterized protein, isoform A"/>
    <property type="match status" value="1"/>
</dbReference>
<dbReference type="InterPro" id="IPR050352">
    <property type="entry name" value="ABCG_transporters"/>
</dbReference>
<dbReference type="OrthoDB" id="66620at2759"/>
<dbReference type="CDD" id="cd03213">
    <property type="entry name" value="ABCG_EPDR"/>
    <property type="match status" value="1"/>
</dbReference>
<evidence type="ECO:0000313" key="11">
    <source>
        <dbReference type="RefSeq" id="XP_014488815.1"/>
    </source>
</evidence>
<dbReference type="InterPro" id="IPR003593">
    <property type="entry name" value="AAA+_ATPase"/>
</dbReference>
<dbReference type="PANTHER" id="PTHR48041:SF15">
    <property type="entry name" value="FI05267P"/>
    <property type="match status" value="1"/>
</dbReference>
<keyword evidence="5" id="KW-0547">Nucleotide-binding</keyword>
<comment type="subcellular location">
    <subcellularLocation>
        <location evidence="1">Membrane</location>
        <topology evidence="1">Multi-pass membrane protein</topology>
    </subcellularLocation>
</comment>
<feature type="non-terminal residue" evidence="11">
    <location>
        <position position="1"/>
    </location>
</feature>
<evidence type="ECO:0000259" key="9">
    <source>
        <dbReference type="PROSITE" id="PS50893"/>
    </source>
</evidence>
<dbReference type="SMART" id="SM00382">
    <property type="entry name" value="AAA"/>
    <property type="match status" value="1"/>
</dbReference>
<keyword evidence="3" id="KW-0813">Transport</keyword>
<dbReference type="PANTHER" id="PTHR48041">
    <property type="entry name" value="ABC TRANSPORTER G FAMILY MEMBER 28"/>
    <property type="match status" value="1"/>
</dbReference>
<keyword evidence="7" id="KW-1133">Transmembrane helix</keyword>
<evidence type="ECO:0000256" key="2">
    <source>
        <dbReference type="ARBA" id="ARBA00005814"/>
    </source>
</evidence>
<dbReference type="GO" id="GO:0042626">
    <property type="term" value="F:ATPase-coupled transmembrane transporter activity"/>
    <property type="evidence" value="ECO:0007669"/>
    <property type="project" value="TreeGrafter"/>
</dbReference>
<proteinExistence type="inferred from homology"/>
<organism evidence="10 11">
    <name type="scientific">Dinoponera quadriceps</name>
    <name type="common">South American ant</name>
    <dbReference type="NCBI Taxonomy" id="609295"/>
    <lineage>
        <taxon>Eukaryota</taxon>
        <taxon>Metazoa</taxon>
        <taxon>Ecdysozoa</taxon>
        <taxon>Arthropoda</taxon>
        <taxon>Hexapoda</taxon>
        <taxon>Insecta</taxon>
        <taxon>Pterygota</taxon>
        <taxon>Neoptera</taxon>
        <taxon>Endopterygota</taxon>
        <taxon>Hymenoptera</taxon>
        <taxon>Apocrita</taxon>
        <taxon>Aculeata</taxon>
        <taxon>Formicoidea</taxon>
        <taxon>Formicidae</taxon>
        <taxon>Ponerinae</taxon>
        <taxon>Ponerini</taxon>
        <taxon>Dinoponera</taxon>
    </lineage>
</organism>
<evidence type="ECO:0000313" key="10">
    <source>
        <dbReference type="Proteomes" id="UP000515204"/>
    </source>
</evidence>
<reference evidence="11" key="1">
    <citation type="submission" date="2025-08" db="UniProtKB">
        <authorList>
            <consortium name="RefSeq"/>
        </authorList>
    </citation>
    <scope>IDENTIFICATION</scope>
</reference>
<keyword evidence="6 11" id="KW-0067">ATP-binding</keyword>
<dbReference type="GO" id="GO:0005886">
    <property type="term" value="C:plasma membrane"/>
    <property type="evidence" value="ECO:0007669"/>
    <property type="project" value="TreeGrafter"/>
</dbReference>
<evidence type="ECO:0000256" key="7">
    <source>
        <dbReference type="ARBA" id="ARBA00022989"/>
    </source>
</evidence>
<dbReference type="Gene3D" id="3.40.50.300">
    <property type="entry name" value="P-loop containing nucleotide triphosphate hydrolases"/>
    <property type="match status" value="1"/>
</dbReference>
<dbReference type="Pfam" id="PF00005">
    <property type="entry name" value="ABC_tran"/>
    <property type="match status" value="1"/>
</dbReference>
<dbReference type="PROSITE" id="PS50893">
    <property type="entry name" value="ABC_TRANSPORTER_2"/>
    <property type="match status" value="1"/>
</dbReference>